<dbReference type="eggNOG" id="COG3391">
    <property type="taxonomic scope" value="Bacteria"/>
</dbReference>
<dbReference type="STRING" id="762968.HMPREF9441_02643"/>
<dbReference type="AlphaFoldDB" id="G5STE0"/>
<name>G5STE0_9BACT</name>
<dbReference type="EMBL" id="AFFY01000038">
    <property type="protein sequence ID" value="EHG99513.1"/>
    <property type="molecule type" value="Genomic_DNA"/>
</dbReference>
<protein>
    <recommendedName>
        <fullName evidence="3">6-bladed beta-propeller</fullName>
    </recommendedName>
</protein>
<keyword evidence="2" id="KW-1185">Reference proteome</keyword>
<evidence type="ECO:0000313" key="2">
    <source>
        <dbReference type="Proteomes" id="UP000003598"/>
    </source>
</evidence>
<gene>
    <name evidence="1" type="ORF">HMPREF9441_02643</name>
</gene>
<comment type="caution">
    <text evidence="1">The sequence shown here is derived from an EMBL/GenBank/DDBJ whole genome shotgun (WGS) entry which is preliminary data.</text>
</comment>
<dbReference type="HOGENOM" id="CLU_056133_2_1_10"/>
<dbReference type="Pfam" id="PF17170">
    <property type="entry name" value="DUF5128"/>
    <property type="match status" value="1"/>
</dbReference>
<dbReference type="InterPro" id="IPR011042">
    <property type="entry name" value="6-blade_b-propeller_TolB-like"/>
</dbReference>
<dbReference type="PATRIC" id="fig|762968.3.peg.2357"/>
<evidence type="ECO:0008006" key="3">
    <source>
        <dbReference type="Google" id="ProtNLM"/>
    </source>
</evidence>
<evidence type="ECO:0000313" key="1">
    <source>
        <dbReference type="EMBL" id="EHG99513.1"/>
    </source>
</evidence>
<accession>G5STE0</accession>
<dbReference type="Gene3D" id="2.120.10.30">
    <property type="entry name" value="TolB, C-terminal domain"/>
    <property type="match status" value="1"/>
</dbReference>
<proteinExistence type="predicted"/>
<dbReference type="Proteomes" id="UP000003598">
    <property type="component" value="Unassembled WGS sequence"/>
</dbReference>
<reference evidence="1 2" key="1">
    <citation type="submission" date="2011-03" db="EMBL/GenBank/DDBJ databases">
        <authorList>
            <person name="Weinstock G."/>
            <person name="Sodergren E."/>
            <person name="Clifton S."/>
            <person name="Fulton L."/>
            <person name="Fulton B."/>
            <person name="Courtney L."/>
            <person name="Fronick C."/>
            <person name="Harrison M."/>
            <person name="Strong C."/>
            <person name="Farmer C."/>
            <person name="Delahaunty K."/>
            <person name="Markovic C."/>
            <person name="Hall O."/>
            <person name="Minx P."/>
            <person name="Tomlinson C."/>
            <person name="Mitreva M."/>
            <person name="Hou S."/>
            <person name="Chen J."/>
            <person name="Wollam A."/>
            <person name="Pepin K.H."/>
            <person name="Johnson M."/>
            <person name="Bhonagiri V."/>
            <person name="Zhang X."/>
            <person name="Suruliraj S."/>
            <person name="Warren W."/>
            <person name="Chinwalla A."/>
            <person name="Mardis E.R."/>
            <person name="Wilson R.K."/>
        </authorList>
    </citation>
    <scope>NUCLEOTIDE SEQUENCE [LARGE SCALE GENOMIC DNA]</scope>
    <source>
        <strain evidence="1 2">YIT 11840</strain>
    </source>
</reference>
<dbReference type="OrthoDB" id="1034283at2"/>
<organism evidence="1 2">
    <name type="scientific">Paraprevotella clara YIT 11840</name>
    <dbReference type="NCBI Taxonomy" id="762968"/>
    <lineage>
        <taxon>Bacteria</taxon>
        <taxon>Pseudomonadati</taxon>
        <taxon>Bacteroidota</taxon>
        <taxon>Bacteroidia</taxon>
        <taxon>Bacteroidales</taxon>
        <taxon>Prevotellaceae</taxon>
        <taxon>Paraprevotella</taxon>
    </lineage>
</organism>
<dbReference type="PROSITE" id="PS51257">
    <property type="entry name" value="PROKAR_LIPOPROTEIN"/>
    <property type="match status" value="1"/>
</dbReference>
<sequence>MRKNNLMKLGFFVNILFFLLSCGGKQQGGIPVHSVDVLQRDSVNHFFSGYEYVMLETNENCLLGEVKGMKVYDSVIGIRERERILLFGHDGKFISKIDKKGRGAGEYLSVEDFCVRDSLVYVLSGAYKSILVYGMSGTFVRKIELGDWYGHFEVLDDELMFLSSEYNNEKRYNFVVFNYVKQEDAAVFSPFETNEGVAFGDFLPFCGTYDNGRYAILPFDCTYTVYQLDKSGFTSHCRFEFNTEDRLEEGMPLFDLYQRTSGRDVVRYLGLYEECNGSIYVTFELFTTKGGIGTFVYKVGSDKKSYLMRLQEKHIPTYPYVSSPYGVYKGSFYSIVEPSTIMYIENQYGLSLFRDKGLTEESNPVVFFHKLK</sequence>